<proteinExistence type="predicted"/>
<feature type="non-terminal residue" evidence="1">
    <location>
        <position position="1"/>
    </location>
</feature>
<gene>
    <name evidence="1" type="ORF">S06H3_59650</name>
</gene>
<accession>X1Q881</accession>
<reference evidence="1" key="1">
    <citation type="journal article" date="2014" name="Front. Microbiol.">
        <title>High frequency of phylogenetically diverse reductive dehalogenase-homologous genes in deep subseafloor sedimentary metagenomes.</title>
        <authorList>
            <person name="Kawai M."/>
            <person name="Futagami T."/>
            <person name="Toyoda A."/>
            <person name="Takaki Y."/>
            <person name="Nishi S."/>
            <person name="Hori S."/>
            <person name="Arai W."/>
            <person name="Tsubouchi T."/>
            <person name="Morono Y."/>
            <person name="Uchiyama I."/>
            <person name="Ito T."/>
            <person name="Fujiyama A."/>
            <person name="Inagaki F."/>
            <person name="Takami H."/>
        </authorList>
    </citation>
    <scope>NUCLEOTIDE SEQUENCE</scope>
    <source>
        <strain evidence="1">Expedition CK06-06</strain>
    </source>
</reference>
<name>X1Q881_9ZZZZ</name>
<dbReference type="Gene3D" id="3.90.870.10">
    <property type="entry name" value="DHBP synthase"/>
    <property type="match status" value="1"/>
</dbReference>
<sequence>KFCKFAFSVSANYARGEEPYLLDQVPAAMLKPATLALDAGYSPFQRPSFIVDFTVDPPRPLRGGKELEEALLQFWE</sequence>
<dbReference type="AlphaFoldDB" id="X1Q881"/>
<dbReference type="EMBL" id="BARV01038786">
    <property type="protein sequence ID" value="GAI50966.1"/>
    <property type="molecule type" value="Genomic_DNA"/>
</dbReference>
<evidence type="ECO:0000313" key="1">
    <source>
        <dbReference type="EMBL" id="GAI50966.1"/>
    </source>
</evidence>
<comment type="caution">
    <text evidence="1">The sequence shown here is derived from an EMBL/GenBank/DDBJ whole genome shotgun (WGS) entry which is preliminary data.</text>
</comment>
<organism evidence="1">
    <name type="scientific">marine sediment metagenome</name>
    <dbReference type="NCBI Taxonomy" id="412755"/>
    <lineage>
        <taxon>unclassified sequences</taxon>
        <taxon>metagenomes</taxon>
        <taxon>ecological metagenomes</taxon>
    </lineage>
</organism>
<protein>
    <submittedName>
        <fullName evidence="1">Uncharacterized protein</fullName>
    </submittedName>
</protein>